<reference evidence="2 3" key="1">
    <citation type="submission" date="2017-11" db="EMBL/GenBank/DDBJ databases">
        <title>Comparitive Functional Genomics of Dry Heat Resistant strains isolated from the Viking Spacecraft.</title>
        <authorList>
            <person name="Seuylemezian A."/>
            <person name="Cooper K."/>
            <person name="Vaishampayan P."/>
        </authorList>
    </citation>
    <scope>NUCLEOTIDE SEQUENCE [LARGE SCALE GENOMIC DNA]</scope>
    <source>
        <strain evidence="2 3">V32-6</strain>
    </source>
</reference>
<protein>
    <submittedName>
        <fullName evidence="2">Uncharacterized protein</fullName>
    </submittedName>
</protein>
<evidence type="ECO:0000256" key="1">
    <source>
        <dbReference type="SAM" id="Phobius"/>
    </source>
</evidence>
<proteinExistence type="predicted"/>
<sequence length="73" mass="8391">MLKAAVAGVIGFVLIFIEAMIVMKLKGYETIEFGGLSPFINVWAMNFFFIYAILTQVTNWYINKQELNEDNSY</sequence>
<keyword evidence="1" id="KW-0472">Membrane</keyword>
<dbReference type="OrthoDB" id="2918447at2"/>
<dbReference type="AlphaFoldDB" id="A0A2N5HC84"/>
<gene>
    <name evidence="2" type="ORF">CVD27_15780</name>
</gene>
<comment type="caution">
    <text evidence="2">The sequence shown here is derived from an EMBL/GenBank/DDBJ whole genome shotgun (WGS) entry which is preliminary data.</text>
</comment>
<name>A0A2N5HC84_9BACI</name>
<keyword evidence="1" id="KW-0812">Transmembrane</keyword>
<keyword evidence="1" id="KW-1133">Transmembrane helix</keyword>
<dbReference type="RefSeq" id="WP_101648853.1">
    <property type="nucleotide sequence ID" value="NZ_PGVE01000063.1"/>
</dbReference>
<keyword evidence="3" id="KW-1185">Reference proteome</keyword>
<feature type="transmembrane region" description="Helical" evidence="1">
    <location>
        <begin position="43"/>
        <end position="62"/>
    </location>
</feature>
<evidence type="ECO:0000313" key="3">
    <source>
        <dbReference type="Proteomes" id="UP000234950"/>
    </source>
</evidence>
<dbReference type="Proteomes" id="UP000234950">
    <property type="component" value="Unassembled WGS sequence"/>
</dbReference>
<evidence type="ECO:0000313" key="2">
    <source>
        <dbReference type="EMBL" id="PLS03122.1"/>
    </source>
</evidence>
<organism evidence="2 3">
    <name type="scientific">Neobacillus cucumis</name>
    <dbReference type="NCBI Taxonomy" id="1740721"/>
    <lineage>
        <taxon>Bacteria</taxon>
        <taxon>Bacillati</taxon>
        <taxon>Bacillota</taxon>
        <taxon>Bacilli</taxon>
        <taxon>Bacillales</taxon>
        <taxon>Bacillaceae</taxon>
        <taxon>Neobacillus</taxon>
    </lineage>
</organism>
<dbReference type="EMBL" id="PGVE01000063">
    <property type="protein sequence ID" value="PLS03122.1"/>
    <property type="molecule type" value="Genomic_DNA"/>
</dbReference>
<accession>A0A2N5HC84</accession>